<organism evidence="4 5">
    <name type="scientific">Saccharopolyspora erythraea</name>
    <name type="common">Streptomyces erythraeus</name>
    <dbReference type="NCBI Taxonomy" id="1836"/>
    <lineage>
        <taxon>Bacteria</taxon>
        <taxon>Bacillati</taxon>
        <taxon>Actinomycetota</taxon>
        <taxon>Actinomycetes</taxon>
        <taxon>Pseudonocardiales</taxon>
        <taxon>Pseudonocardiaceae</taxon>
        <taxon>Saccharopolyspora</taxon>
    </lineage>
</organism>
<dbReference type="EMBL" id="BAAAGS010000054">
    <property type="protein sequence ID" value="GAA0551477.1"/>
    <property type="molecule type" value="Genomic_DNA"/>
</dbReference>
<evidence type="ECO:0000256" key="3">
    <source>
        <dbReference type="ARBA" id="ARBA00035643"/>
    </source>
</evidence>
<dbReference type="PANTHER" id="PTHR36852">
    <property type="entry name" value="PROTEIN GVPL 2"/>
    <property type="match status" value="1"/>
</dbReference>
<keyword evidence="1" id="KW-0304">Gas vesicle</keyword>
<accession>A0ABN1DTU4</accession>
<dbReference type="RefSeq" id="WP_009950234.1">
    <property type="nucleotide sequence ID" value="NZ_BAAAGS010000054.1"/>
</dbReference>
<comment type="caution">
    <text evidence="4">The sequence shown here is derived from an EMBL/GenBank/DDBJ whole genome shotgun (WGS) entry which is preliminary data.</text>
</comment>
<gene>
    <name evidence="4" type="ORF">GCM10009533_57270</name>
</gene>
<evidence type="ECO:0000256" key="1">
    <source>
        <dbReference type="ARBA" id="ARBA00022987"/>
    </source>
</evidence>
<name>A0ABN1DTU4_SACER</name>
<evidence type="ECO:0000313" key="5">
    <source>
        <dbReference type="Proteomes" id="UP001500729"/>
    </source>
</evidence>
<reference evidence="4 5" key="1">
    <citation type="journal article" date="2019" name="Int. J. Syst. Evol. Microbiol.">
        <title>The Global Catalogue of Microorganisms (GCM) 10K type strain sequencing project: providing services to taxonomists for standard genome sequencing and annotation.</title>
        <authorList>
            <consortium name="The Broad Institute Genomics Platform"/>
            <consortium name="The Broad Institute Genome Sequencing Center for Infectious Disease"/>
            <person name="Wu L."/>
            <person name="Ma J."/>
        </authorList>
    </citation>
    <scope>NUCLEOTIDE SEQUENCE [LARGE SCALE GENOMIC DNA]</scope>
    <source>
        <strain evidence="4 5">JCM 10303</strain>
    </source>
</reference>
<evidence type="ECO:0000313" key="4">
    <source>
        <dbReference type="EMBL" id="GAA0551477.1"/>
    </source>
</evidence>
<evidence type="ECO:0000256" key="2">
    <source>
        <dbReference type="ARBA" id="ARBA00035108"/>
    </source>
</evidence>
<protein>
    <submittedName>
        <fullName evidence="4">GvpL/GvpF family gas vesicle protein</fullName>
    </submittedName>
</protein>
<dbReference type="Proteomes" id="UP001500729">
    <property type="component" value="Unassembled WGS sequence"/>
</dbReference>
<comment type="subcellular location">
    <subcellularLocation>
        <location evidence="2">Gas vesicle</location>
    </subcellularLocation>
</comment>
<sequence>MTTQPRHDAREQGDATAERGVYVYGIIRSPDDLPADLPSVGDDKAPVRLASHRGLSALVSEVPLSRPLGTREDLLAHERVLDTLAEETTVLPMRFGSVVSTVDAVTDELLAPHHEHFESVLSELDGLVQFTVRGKYAEDAHLREVVTEEPEIMRLRESLQDVAEDAGYAERVRLGELVNEAVAKKRQADGEQLVRSLGAAAVATASHEVGGVEDAVDAAFLVDRRRVQEFELALDELAQRWTGRVSLRLLGPLAPYDFLPES</sequence>
<comment type="similarity">
    <text evidence="3">Belongs to the gas vesicle GvpF/GvpL family.</text>
</comment>
<dbReference type="Pfam" id="PF06386">
    <property type="entry name" value="GvpL_GvpF"/>
    <property type="match status" value="1"/>
</dbReference>
<dbReference type="InterPro" id="IPR009430">
    <property type="entry name" value="GvpL/GvpF"/>
</dbReference>
<proteinExistence type="inferred from homology"/>
<keyword evidence="5" id="KW-1185">Reference proteome</keyword>
<dbReference type="PANTHER" id="PTHR36852:SF1">
    <property type="entry name" value="PROTEIN GVPL 2"/>
    <property type="match status" value="1"/>
</dbReference>